<name>A0A4Q7M6M0_9MICO</name>
<dbReference type="AlphaFoldDB" id="A0A4Q7M6M0"/>
<dbReference type="EMBL" id="SGWX01000001">
    <property type="protein sequence ID" value="RZS62258.1"/>
    <property type="molecule type" value="Genomic_DNA"/>
</dbReference>
<organism evidence="1 2">
    <name type="scientific">Xylanimonas ulmi</name>
    <dbReference type="NCBI Taxonomy" id="228973"/>
    <lineage>
        <taxon>Bacteria</taxon>
        <taxon>Bacillati</taxon>
        <taxon>Actinomycetota</taxon>
        <taxon>Actinomycetes</taxon>
        <taxon>Micrococcales</taxon>
        <taxon>Promicromonosporaceae</taxon>
        <taxon>Xylanimonas</taxon>
    </lineage>
</organism>
<proteinExistence type="predicted"/>
<dbReference type="Proteomes" id="UP000293852">
    <property type="component" value="Unassembled WGS sequence"/>
</dbReference>
<gene>
    <name evidence="1" type="ORF">EV386_2584</name>
</gene>
<evidence type="ECO:0000313" key="2">
    <source>
        <dbReference type="Proteomes" id="UP000293852"/>
    </source>
</evidence>
<reference evidence="1 2" key="1">
    <citation type="submission" date="2019-02" db="EMBL/GenBank/DDBJ databases">
        <title>Sequencing the genomes of 1000 actinobacteria strains.</title>
        <authorList>
            <person name="Klenk H.-P."/>
        </authorList>
    </citation>
    <scope>NUCLEOTIDE SEQUENCE [LARGE SCALE GENOMIC DNA]</scope>
    <source>
        <strain evidence="1 2">DSM 16932</strain>
    </source>
</reference>
<keyword evidence="2" id="KW-1185">Reference proteome</keyword>
<accession>A0A4Q7M6M0</accession>
<sequence length="81" mass="8295">MAGGPATGPVLDVIGPCGGATVRADLREDRFCAAIRAAAAEADGTCETCGTNEAVALRDTGWWQTLCDACDAAPTRARKAR</sequence>
<evidence type="ECO:0000313" key="1">
    <source>
        <dbReference type="EMBL" id="RZS62258.1"/>
    </source>
</evidence>
<protein>
    <submittedName>
        <fullName evidence="1">Uncharacterized protein</fullName>
    </submittedName>
</protein>
<comment type="caution">
    <text evidence="1">The sequence shown here is derived from an EMBL/GenBank/DDBJ whole genome shotgun (WGS) entry which is preliminary data.</text>
</comment>